<sequence>MAEPTTNESDRSRSVRADCASCAGLCCVSLAFGTESGFGYDKPAGEPCVNLQADHRCGIHAELRPRGFSGCTVFDCQGTGQKVTQHTFGGRSWQDADAAERELMFVTFQVMRPLQDLLWLLDEALGRPEARPVHAELEALFVETEAMTLRDADGVLGTDVQAQRRRAQAAVDRASELVRAQARGRRRPSRAAKRAVPDASLLGADLAEQDLRGVDLSGALLIQADLREADLGGADLRAADLRDADLSGAHLAGALYLTQFQVNSAEGDEHTELPPRLTRPDHWTGPREGRRRLTLLQV</sequence>
<dbReference type="Pfam" id="PF00805">
    <property type="entry name" value="Pentapeptide"/>
    <property type="match status" value="1"/>
</dbReference>
<keyword evidence="3" id="KW-1185">Reference proteome</keyword>
<evidence type="ECO:0000313" key="3">
    <source>
        <dbReference type="Proteomes" id="UP000758168"/>
    </source>
</evidence>
<dbReference type="InterPro" id="IPR051082">
    <property type="entry name" value="Pentapeptide-BTB/POZ_domain"/>
</dbReference>
<feature type="compositionally biased region" description="Basic and acidic residues" evidence="1">
    <location>
        <begin position="267"/>
        <end position="286"/>
    </location>
</feature>
<name>A0ABS4Z8U7_9ACTN</name>
<dbReference type="SUPFAM" id="SSF141571">
    <property type="entry name" value="Pentapeptide repeat-like"/>
    <property type="match status" value="1"/>
</dbReference>
<gene>
    <name evidence="2" type="ORF">JOF54_002077</name>
</gene>
<accession>A0ABS4Z8U7</accession>
<dbReference type="Proteomes" id="UP000758168">
    <property type="component" value="Unassembled WGS sequence"/>
</dbReference>
<evidence type="ECO:0008006" key="4">
    <source>
        <dbReference type="Google" id="ProtNLM"/>
    </source>
</evidence>
<dbReference type="EMBL" id="JAGIOB010000001">
    <property type="protein sequence ID" value="MBP2417155.1"/>
    <property type="molecule type" value="Genomic_DNA"/>
</dbReference>
<reference evidence="2 3" key="1">
    <citation type="submission" date="2021-03" db="EMBL/GenBank/DDBJ databases">
        <title>Sequencing the genomes of 1000 actinobacteria strains.</title>
        <authorList>
            <person name="Klenk H.-P."/>
        </authorList>
    </citation>
    <scope>NUCLEOTIDE SEQUENCE [LARGE SCALE GENOMIC DNA]</scope>
    <source>
        <strain evidence="2 3">DSM 12936</strain>
    </source>
</reference>
<comment type="caution">
    <text evidence="2">The sequence shown here is derived from an EMBL/GenBank/DDBJ whole genome shotgun (WGS) entry which is preliminary data.</text>
</comment>
<evidence type="ECO:0000313" key="2">
    <source>
        <dbReference type="EMBL" id="MBP2417155.1"/>
    </source>
</evidence>
<dbReference type="InterPro" id="IPR001646">
    <property type="entry name" value="5peptide_repeat"/>
</dbReference>
<feature type="region of interest" description="Disordered" evidence="1">
    <location>
        <begin position="266"/>
        <end position="286"/>
    </location>
</feature>
<dbReference type="RefSeq" id="WP_210055406.1">
    <property type="nucleotide sequence ID" value="NZ_BAAAMH010000019.1"/>
</dbReference>
<dbReference type="Gene3D" id="2.160.20.80">
    <property type="entry name" value="E3 ubiquitin-protein ligase SopA"/>
    <property type="match status" value="1"/>
</dbReference>
<protein>
    <recommendedName>
        <fullName evidence="4">Pentapeptide repeat-containing protein</fullName>
    </recommendedName>
</protein>
<proteinExistence type="predicted"/>
<organism evidence="2 3">
    <name type="scientific">Microlunatus capsulatus</name>
    <dbReference type="NCBI Taxonomy" id="99117"/>
    <lineage>
        <taxon>Bacteria</taxon>
        <taxon>Bacillati</taxon>
        <taxon>Actinomycetota</taxon>
        <taxon>Actinomycetes</taxon>
        <taxon>Propionibacteriales</taxon>
        <taxon>Propionibacteriaceae</taxon>
        <taxon>Microlunatus</taxon>
    </lineage>
</organism>
<dbReference type="PANTHER" id="PTHR14136:SF17">
    <property type="entry name" value="BTB_POZ DOMAIN-CONTAINING PROTEIN KCTD9"/>
    <property type="match status" value="1"/>
</dbReference>
<evidence type="ECO:0000256" key="1">
    <source>
        <dbReference type="SAM" id="MobiDB-lite"/>
    </source>
</evidence>
<dbReference type="PANTHER" id="PTHR14136">
    <property type="entry name" value="BTB_POZ DOMAIN-CONTAINING PROTEIN KCTD9"/>
    <property type="match status" value="1"/>
</dbReference>